<feature type="transmembrane region" description="Helical" evidence="1">
    <location>
        <begin position="380"/>
        <end position="399"/>
    </location>
</feature>
<gene>
    <name evidence="2" type="ORF">DLD82_00475</name>
</gene>
<protein>
    <recommendedName>
        <fullName evidence="4">S-layer protein</fullName>
    </recommendedName>
</protein>
<proteinExistence type="predicted"/>
<dbReference type="PANTHER" id="PTHR35902:SF3">
    <property type="entry name" value="NPCBM-ASSOCIATED, NEW3 DOMAIN OF ALPHA-GALACTOSIDASE"/>
    <property type="match status" value="1"/>
</dbReference>
<keyword evidence="1" id="KW-1133">Transmembrane helix</keyword>
<dbReference type="EMBL" id="QGMZ01000001">
    <property type="protein sequence ID" value="PWR76317.1"/>
    <property type="molecule type" value="Genomic_DNA"/>
</dbReference>
<evidence type="ECO:0008006" key="4">
    <source>
        <dbReference type="Google" id="ProtNLM"/>
    </source>
</evidence>
<sequence>MYIKICIISIALLFLMGVFPVQAADPAIVITDYEVTPSVLMPDEKGIVTVTLSNTQVTGTTPVLSPDESDSDFSYLTSSSIIDSVFLDGKKDIDVLAGNGQFEGKIGEGQSIKISFVIRAPPQSGLYFTQLLIRIRDHEYIKYPIAINVNTPISTVRQPALILSQSSSGPIKPGESFPVKITLTNMGISQAEDITLRVKETGLNIAPLQTNAFHIAKLRQGEESSGEITFNTDKKTTSGIHKIPVEIAFTTPDKGETQVTETISLDIRGEADVSIMSLETDPERIQENSPFDLVIRLDNSGTGDAESVRASLDLPFQGTKEAFVGRIEPYNDAPAVFVLESGEPGDYTYNLNIEYKDDWGEHQRTENLTLAVIKPPDNTVSYIIFLILVITCLVGYRFWSRRGDV</sequence>
<keyword evidence="1" id="KW-0472">Membrane</keyword>
<reference evidence="2 3" key="1">
    <citation type="submission" date="2018-05" db="EMBL/GenBank/DDBJ databases">
        <title>Draft genome of Methanospirillum stamsii Pt1.</title>
        <authorList>
            <person name="Dueholm M.S."/>
            <person name="Nielsen P.H."/>
            <person name="Bakmann L.F."/>
            <person name="Otzen D.E."/>
        </authorList>
    </citation>
    <scope>NUCLEOTIDE SEQUENCE [LARGE SCALE GENOMIC DNA]</scope>
    <source>
        <strain evidence="2 3">Pt1</strain>
    </source>
</reference>
<evidence type="ECO:0000313" key="2">
    <source>
        <dbReference type="EMBL" id="PWR76317.1"/>
    </source>
</evidence>
<evidence type="ECO:0000313" key="3">
    <source>
        <dbReference type="Proteomes" id="UP000245934"/>
    </source>
</evidence>
<comment type="caution">
    <text evidence="2">The sequence shown here is derived from an EMBL/GenBank/DDBJ whole genome shotgun (WGS) entry which is preliminary data.</text>
</comment>
<evidence type="ECO:0000256" key="1">
    <source>
        <dbReference type="SAM" id="Phobius"/>
    </source>
</evidence>
<dbReference type="Proteomes" id="UP000245934">
    <property type="component" value="Unassembled WGS sequence"/>
</dbReference>
<dbReference type="RefSeq" id="WP_109939136.1">
    <property type="nucleotide sequence ID" value="NZ_CP176366.1"/>
</dbReference>
<keyword evidence="1" id="KW-0812">Transmembrane</keyword>
<dbReference type="GeneID" id="97610341"/>
<name>A0A2V2NIQ9_9EURY</name>
<dbReference type="PANTHER" id="PTHR35902">
    <property type="entry name" value="S-LAYER DOMAIN-LIKE PROTEIN-RELATED"/>
    <property type="match status" value="1"/>
</dbReference>
<dbReference type="AlphaFoldDB" id="A0A2V2NIQ9"/>
<keyword evidence="3" id="KW-1185">Reference proteome</keyword>
<accession>A0A2V2NIQ9</accession>
<dbReference type="OrthoDB" id="116073at2157"/>
<organism evidence="2 3">
    <name type="scientific">Methanospirillum stamsii</name>
    <dbReference type="NCBI Taxonomy" id="1277351"/>
    <lineage>
        <taxon>Archaea</taxon>
        <taxon>Methanobacteriati</taxon>
        <taxon>Methanobacteriota</taxon>
        <taxon>Stenosarchaea group</taxon>
        <taxon>Methanomicrobia</taxon>
        <taxon>Methanomicrobiales</taxon>
        <taxon>Methanospirillaceae</taxon>
        <taxon>Methanospirillum</taxon>
    </lineage>
</organism>